<dbReference type="InterPro" id="IPR025275">
    <property type="entry name" value="DUF4015"/>
</dbReference>
<dbReference type="OrthoDB" id="9774125at2"/>
<dbReference type="AlphaFoldDB" id="A0A1H9C0L5"/>
<dbReference type="RefSeq" id="WP_090063052.1">
    <property type="nucleotide sequence ID" value="NZ_FOFT01000001.1"/>
</dbReference>
<organism evidence="2 3">
    <name type="scientific">Lentzea flaviverrucosa</name>
    <dbReference type="NCBI Taxonomy" id="200379"/>
    <lineage>
        <taxon>Bacteria</taxon>
        <taxon>Bacillati</taxon>
        <taxon>Actinomycetota</taxon>
        <taxon>Actinomycetes</taxon>
        <taxon>Pseudonocardiales</taxon>
        <taxon>Pseudonocardiaceae</taxon>
        <taxon>Lentzea</taxon>
    </lineage>
</organism>
<dbReference type="Proteomes" id="UP000199028">
    <property type="component" value="Unassembled WGS sequence"/>
</dbReference>
<gene>
    <name evidence="2" type="ORF">SAMN05216195_101655</name>
</gene>
<dbReference type="Pfam" id="PF13200">
    <property type="entry name" value="DUF4015"/>
    <property type="match status" value="1"/>
</dbReference>
<feature type="domain" description="DUF4015" evidence="1">
    <location>
        <begin position="213"/>
        <end position="344"/>
    </location>
</feature>
<evidence type="ECO:0000313" key="3">
    <source>
        <dbReference type="Proteomes" id="UP000199028"/>
    </source>
</evidence>
<evidence type="ECO:0000313" key="2">
    <source>
        <dbReference type="EMBL" id="SEP94825.1"/>
    </source>
</evidence>
<protein>
    <submittedName>
        <fullName evidence="2">Putative glycosyl hydrolase domain-containing protein</fullName>
    </submittedName>
</protein>
<dbReference type="GO" id="GO:0016787">
    <property type="term" value="F:hydrolase activity"/>
    <property type="evidence" value="ECO:0007669"/>
    <property type="project" value="UniProtKB-KW"/>
</dbReference>
<keyword evidence="2" id="KW-0378">Hydrolase</keyword>
<dbReference type="EMBL" id="FOFT01000001">
    <property type="protein sequence ID" value="SEP94825.1"/>
    <property type="molecule type" value="Genomic_DNA"/>
</dbReference>
<dbReference type="GO" id="GO:0005975">
    <property type="term" value="P:carbohydrate metabolic process"/>
    <property type="evidence" value="ECO:0007669"/>
    <property type="project" value="UniProtKB-ARBA"/>
</dbReference>
<dbReference type="Gene3D" id="3.20.20.80">
    <property type="entry name" value="Glycosidases"/>
    <property type="match status" value="1"/>
</dbReference>
<keyword evidence="3" id="KW-1185">Reference proteome</keyword>
<dbReference type="InterPro" id="IPR013783">
    <property type="entry name" value="Ig-like_fold"/>
</dbReference>
<evidence type="ECO:0000259" key="1">
    <source>
        <dbReference type="Pfam" id="PF13200"/>
    </source>
</evidence>
<name>A0A1H9C0L5_9PSEU</name>
<dbReference type="InterPro" id="IPR017853">
    <property type="entry name" value="GH"/>
</dbReference>
<reference evidence="3" key="1">
    <citation type="submission" date="2016-10" db="EMBL/GenBank/DDBJ databases">
        <authorList>
            <person name="Varghese N."/>
            <person name="Submissions S."/>
        </authorList>
    </citation>
    <scope>NUCLEOTIDE SEQUENCE [LARGE SCALE GENOMIC DNA]</scope>
    <source>
        <strain evidence="3">CGMCC 4.578</strain>
    </source>
</reference>
<dbReference type="Gene3D" id="2.60.40.10">
    <property type="entry name" value="Immunoglobulins"/>
    <property type="match status" value="1"/>
</dbReference>
<sequence length="393" mass="41627">MNVPPRKPVLLAFLTAVCVLSFTVVAPVVHLERFGLAVDGLEPGAVLKAAAVREVSVIAEDPSALDGVDVFVDGEPVLTRREGDKLRLHGFEPAEGVHTLRARVRDASLLWLDAEIEHEFTIDDTAPSLTIDQTEAADPRSSITVRGTTSDAVLVRVGQNSAQLLDGTFEVTVPSAATVFVEARDTAGNTTGRHVAVPVARPAMRIAHLEPGEWTSPRSRQAVLAMARKGEIDTVVLDVKDETGQIPYLSNVALAGRIGAVSDRYDPRSAVDQLHRAGLRAVARVVPFRDPVLAKAAWQAGLRDHAAHDGSLVLTSSSHPEVRGYVVALAREAASLGFDDVLLDHAGDELPVSFLAEVREGVRAAGACLGVVAAQGIGDVSAEVDFVVQPFGS</sequence>
<proteinExistence type="predicted"/>
<accession>A0A1H9C0L5</accession>
<dbReference type="SUPFAM" id="SSF51445">
    <property type="entry name" value="(Trans)glycosidases"/>
    <property type="match status" value="1"/>
</dbReference>